<dbReference type="GO" id="GO:0045893">
    <property type="term" value="P:positive regulation of DNA-templated transcription"/>
    <property type="evidence" value="ECO:0007669"/>
    <property type="project" value="TreeGrafter"/>
</dbReference>
<sequence length="190" mass="20727">MMRDFLREWADFPVIAAVGGEEKLALALQSPVRAVFFLGGSILTLPRMVALARDHKKRVFLHMDLVDGLGRDDAAVEWCAQMLRPDGLISTRPSLIRSAAQMGICTIQRLFLMDSASFEHGKRLLKGSPVDMVEVLPGIAPKAIAELKRAIDKPVIAGGLVTQWDEVERALEAGAVAVSAGTPALWRSRE</sequence>
<organism evidence="1 2">
    <name type="scientific">Candidatus Pullichristensenella excrementigallinarum</name>
    <dbReference type="NCBI Taxonomy" id="2840907"/>
    <lineage>
        <taxon>Bacteria</taxon>
        <taxon>Bacillati</taxon>
        <taxon>Bacillota</taxon>
        <taxon>Clostridia</taxon>
        <taxon>Candidatus Pullichristensenella</taxon>
    </lineage>
</organism>
<dbReference type="GO" id="GO:0006071">
    <property type="term" value="P:glycerol metabolic process"/>
    <property type="evidence" value="ECO:0007669"/>
    <property type="project" value="InterPro"/>
</dbReference>
<dbReference type="PANTHER" id="PTHR35787:SF1">
    <property type="entry name" value="GLYCEROL UPTAKE OPERON ANTITERMINATOR REGULATORY PROTEIN"/>
    <property type="match status" value="1"/>
</dbReference>
<dbReference type="Gene3D" id="3.20.20.70">
    <property type="entry name" value="Aldolase class I"/>
    <property type="match status" value="1"/>
</dbReference>
<name>A0A9D1ICJ3_9FIRM</name>
<gene>
    <name evidence="1" type="ORF">IAB02_03890</name>
</gene>
<evidence type="ECO:0000313" key="1">
    <source>
        <dbReference type="EMBL" id="HIU33682.1"/>
    </source>
</evidence>
<dbReference type="EMBL" id="DVMU01000086">
    <property type="protein sequence ID" value="HIU33682.1"/>
    <property type="molecule type" value="Genomic_DNA"/>
</dbReference>
<dbReference type="GO" id="GO:0001072">
    <property type="term" value="F:transcription antitermination factor activity, RNA binding"/>
    <property type="evidence" value="ECO:0007669"/>
    <property type="project" value="TreeGrafter"/>
</dbReference>
<comment type="caution">
    <text evidence="1">The sequence shown here is derived from an EMBL/GenBank/DDBJ whole genome shotgun (WGS) entry which is preliminary data.</text>
</comment>
<protein>
    <submittedName>
        <fullName evidence="1">Glycerol-3-phosphate responsive antiterminator</fullName>
    </submittedName>
</protein>
<dbReference type="PIRSF" id="PIRSF016897">
    <property type="entry name" value="GlpP"/>
    <property type="match status" value="1"/>
</dbReference>
<dbReference type="AlphaFoldDB" id="A0A9D1ICJ3"/>
<dbReference type="InterPro" id="IPR013785">
    <property type="entry name" value="Aldolase_TIM"/>
</dbReference>
<dbReference type="Proteomes" id="UP000824072">
    <property type="component" value="Unassembled WGS sequence"/>
</dbReference>
<accession>A0A9D1ICJ3</accession>
<evidence type="ECO:0000313" key="2">
    <source>
        <dbReference type="Proteomes" id="UP000824072"/>
    </source>
</evidence>
<dbReference type="Pfam" id="PF04309">
    <property type="entry name" value="G3P_antiterm"/>
    <property type="match status" value="1"/>
</dbReference>
<reference evidence="1" key="2">
    <citation type="journal article" date="2021" name="PeerJ">
        <title>Extensive microbial diversity within the chicken gut microbiome revealed by metagenomics and culture.</title>
        <authorList>
            <person name="Gilroy R."/>
            <person name="Ravi A."/>
            <person name="Getino M."/>
            <person name="Pursley I."/>
            <person name="Horton D.L."/>
            <person name="Alikhan N.F."/>
            <person name="Baker D."/>
            <person name="Gharbi K."/>
            <person name="Hall N."/>
            <person name="Watson M."/>
            <person name="Adriaenssens E.M."/>
            <person name="Foster-Nyarko E."/>
            <person name="Jarju S."/>
            <person name="Secka A."/>
            <person name="Antonio M."/>
            <person name="Oren A."/>
            <person name="Chaudhuri R.R."/>
            <person name="La Ragione R."/>
            <person name="Hildebrand F."/>
            <person name="Pallen M.J."/>
        </authorList>
    </citation>
    <scope>NUCLEOTIDE SEQUENCE</scope>
    <source>
        <strain evidence="1">ChiHcec3-11533</strain>
    </source>
</reference>
<dbReference type="SUPFAM" id="SSF110391">
    <property type="entry name" value="GlpP-like"/>
    <property type="match status" value="1"/>
</dbReference>
<proteinExistence type="predicted"/>
<reference evidence="1" key="1">
    <citation type="submission" date="2020-10" db="EMBL/GenBank/DDBJ databases">
        <authorList>
            <person name="Gilroy R."/>
        </authorList>
    </citation>
    <scope>NUCLEOTIDE SEQUENCE</scope>
    <source>
        <strain evidence="1">ChiHcec3-11533</strain>
    </source>
</reference>
<dbReference type="InterPro" id="IPR006699">
    <property type="entry name" value="GlpP"/>
</dbReference>
<dbReference type="PANTHER" id="PTHR35787">
    <property type="entry name" value="GLYCEROL UPTAKE OPERON ANTITERMINATOR REGULATORY PROTEIN"/>
    <property type="match status" value="1"/>
</dbReference>